<keyword evidence="3" id="KW-1185">Reference proteome</keyword>
<dbReference type="PANTHER" id="PTHR40572:SF1">
    <property type="entry name" value="PROTEIN BAX"/>
    <property type="match status" value="1"/>
</dbReference>
<proteinExistence type="predicted"/>
<dbReference type="EMBL" id="CP071502">
    <property type="protein sequence ID" value="QSX38879.1"/>
    <property type="molecule type" value="Genomic_DNA"/>
</dbReference>
<dbReference type="Gene3D" id="1.10.530.10">
    <property type="match status" value="1"/>
</dbReference>
<evidence type="ECO:0000259" key="1">
    <source>
        <dbReference type="Pfam" id="PF01832"/>
    </source>
</evidence>
<dbReference type="RefSeq" id="WP_207381879.1">
    <property type="nucleotide sequence ID" value="NZ_CP071502.1"/>
</dbReference>
<gene>
    <name evidence="2" type="ORF">JYB85_08830</name>
</gene>
<evidence type="ECO:0000313" key="3">
    <source>
        <dbReference type="Proteomes" id="UP000663207"/>
    </source>
</evidence>
<dbReference type="PANTHER" id="PTHR40572">
    <property type="entry name" value="PROTEIN BAX"/>
    <property type="match status" value="1"/>
</dbReference>
<name>A0ABX7R4V7_9GAMM</name>
<protein>
    <submittedName>
        <fullName evidence="2">Glucosaminidase domain-containing protein</fullName>
    </submittedName>
</protein>
<accession>A0ABX7R4V7</accession>
<feature type="domain" description="Mannosyl-glycoprotein endo-beta-N-acetylglucosamidase-like" evidence="1">
    <location>
        <begin position="129"/>
        <end position="260"/>
    </location>
</feature>
<sequence>MGLISRTLLAFGLVIIAIFSLRLCLLPVSESQKSQSQISGMQASASADVPDFDGIPDITEKKQAFFDFLRPIVKRQNSIIATERQFLETLAENLDNGHLPSQADIYKFNKLAQKYQLELRTLDAASLHRMLRRVDVVPEAMVLIQAANESGWGSSRFAREGRNFFGQWCYTKGCGLVPESRGDGMSHEVKVFKTVEASVSSYMRNLNSNGAYAMFRAIRADQRAQGRTPNAEDLIYGLVNYSERQDAYIEELLQMLRHNQKYLVENNEQSSAV</sequence>
<dbReference type="InterPro" id="IPR002901">
    <property type="entry name" value="MGlyc_endo_b_GlcNAc-like_dom"/>
</dbReference>
<dbReference type="Pfam" id="PF01832">
    <property type="entry name" value="Glucosaminidase"/>
    <property type="match status" value="1"/>
</dbReference>
<evidence type="ECO:0000313" key="2">
    <source>
        <dbReference type="EMBL" id="QSX38879.1"/>
    </source>
</evidence>
<organism evidence="2 3">
    <name type="scientific">Shewanella sedimentimangrovi</name>
    <dbReference type="NCBI Taxonomy" id="2814293"/>
    <lineage>
        <taxon>Bacteria</taxon>
        <taxon>Pseudomonadati</taxon>
        <taxon>Pseudomonadota</taxon>
        <taxon>Gammaproteobacteria</taxon>
        <taxon>Alteromonadales</taxon>
        <taxon>Shewanellaceae</taxon>
        <taxon>Shewanella</taxon>
    </lineage>
</organism>
<dbReference type="Proteomes" id="UP000663207">
    <property type="component" value="Chromosome"/>
</dbReference>
<reference evidence="2 3" key="1">
    <citation type="submission" date="2021-03" db="EMBL/GenBank/DDBJ databases">
        <title>Novel species identification of genus Shewanella.</title>
        <authorList>
            <person name="Liu G."/>
            <person name="Zhang Q."/>
        </authorList>
    </citation>
    <scope>NUCLEOTIDE SEQUENCE [LARGE SCALE GENOMIC DNA]</scope>
    <source>
        <strain evidence="2 3">FJAT-52962</strain>
    </source>
</reference>
<dbReference type="InterPro" id="IPR053195">
    <property type="entry name" value="Bax-like"/>
</dbReference>